<organism evidence="1 2">
    <name type="scientific">Tepidimonas taiwanensis</name>
    <dbReference type="NCBI Taxonomy" id="307486"/>
    <lineage>
        <taxon>Bacteria</taxon>
        <taxon>Pseudomonadati</taxon>
        <taxon>Pseudomonadota</taxon>
        <taxon>Betaproteobacteria</taxon>
        <taxon>Burkholderiales</taxon>
        <taxon>Tepidimonas</taxon>
    </lineage>
</organism>
<proteinExistence type="predicted"/>
<comment type="caution">
    <text evidence="1">The sequence shown here is derived from an EMBL/GenBank/DDBJ whole genome shotgun (WGS) entry which is preliminary data.</text>
</comment>
<name>A0A554XEH0_9BURK</name>
<dbReference type="RefSeq" id="WP_043703773.1">
    <property type="nucleotide sequence ID" value="NZ_CP083911.1"/>
</dbReference>
<sequence>MTHNPHLQTLKISVKVLEKLASKHQVSRREVEQCFENRDGPLLMDTREEHRSDPPTLWFLSETNRGRLLKVVYIQRGEEIHLRTCYEPNPVEIAIYQRARDQRNPS</sequence>
<dbReference type="AlphaFoldDB" id="A0A554XEH0"/>
<dbReference type="EMBL" id="VJOM01000001">
    <property type="protein sequence ID" value="TSE34189.1"/>
    <property type="molecule type" value="Genomic_DNA"/>
</dbReference>
<gene>
    <name evidence="1" type="ORF">Ttaiw_00251</name>
</gene>
<dbReference type="STRING" id="307486.GCA_000807215_02289"/>
<reference evidence="1 2" key="1">
    <citation type="submission" date="2019-07" db="EMBL/GenBank/DDBJ databases">
        <title>Tepidimonas taiwanensis I1-1 draft genome.</title>
        <authorList>
            <person name="Da Costa M.S."/>
            <person name="Froufe H.J.C."/>
            <person name="Egas C."/>
            <person name="Albuquerque L."/>
        </authorList>
    </citation>
    <scope>NUCLEOTIDE SEQUENCE [LARGE SCALE GENOMIC DNA]</scope>
    <source>
        <strain evidence="1 2">I1-1</strain>
    </source>
</reference>
<evidence type="ECO:0008006" key="3">
    <source>
        <dbReference type="Google" id="ProtNLM"/>
    </source>
</evidence>
<keyword evidence="2" id="KW-1185">Reference proteome</keyword>
<evidence type="ECO:0000313" key="1">
    <source>
        <dbReference type="EMBL" id="TSE34189.1"/>
    </source>
</evidence>
<evidence type="ECO:0000313" key="2">
    <source>
        <dbReference type="Proteomes" id="UP000317763"/>
    </source>
</evidence>
<accession>A0A554XEH0</accession>
<protein>
    <recommendedName>
        <fullName evidence="3">ADP-ribosyl-(Dinitrogen reductase) hydrolase</fullName>
    </recommendedName>
</protein>
<dbReference type="Proteomes" id="UP000317763">
    <property type="component" value="Unassembled WGS sequence"/>
</dbReference>